<dbReference type="Proteomes" id="UP000176629">
    <property type="component" value="Unassembled WGS sequence"/>
</dbReference>
<dbReference type="EMBL" id="MFUX01000041">
    <property type="protein sequence ID" value="OGI93624.1"/>
    <property type="molecule type" value="Genomic_DNA"/>
</dbReference>
<dbReference type="AlphaFoldDB" id="A0A1F6XHC9"/>
<proteinExistence type="predicted"/>
<dbReference type="STRING" id="1801773.A3A03_01325"/>
<accession>A0A1F6XHC9</accession>
<gene>
    <name evidence="1" type="ORF">A3A03_01325</name>
</gene>
<evidence type="ECO:0008006" key="3">
    <source>
        <dbReference type="Google" id="ProtNLM"/>
    </source>
</evidence>
<evidence type="ECO:0000313" key="1">
    <source>
        <dbReference type="EMBL" id="OGI93624.1"/>
    </source>
</evidence>
<name>A0A1F6XHC9_9BACT</name>
<comment type="caution">
    <text evidence="1">The sequence shown here is derived from an EMBL/GenBank/DDBJ whole genome shotgun (WGS) entry which is preliminary data.</text>
</comment>
<evidence type="ECO:0000313" key="2">
    <source>
        <dbReference type="Proteomes" id="UP000176629"/>
    </source>
</evidence>
<reference evidence="1 2" key="1">
    <citation type="journal article" date="2016" name="Nat. Commun.">
        <title>Thousands of microbial genomes shed light on interconnected biogeochemical processes in an aquifer system.</title>
        <authorList>
            <person name="Anantharaman K."/>
            <person name="Brown C.T."/>
            <person name="Hug L.A."/>
            <person name="Sharon I."/>
            <person name="Castelle C.J."/>
            <person name="Probst A.J."/>
            <person name="Thomas B.C."/>
            <person name="Singh A."/>
            <person name="Wilkins M.J."/>
            <person name="Karaoz U."/>
            <person name="Brodie E.L."/>
            <person name="Williams K.H."/>
            <person name="Hubbard S.S."/>
            <person name="Banfield J.F."/>
        </authorList>
    </citation>
    <scope>NUCLEOTIDE SEQUENCE [LARGE SCALE GENOMIC DNA]</scope>
</reference>
<sequence length="212" mass="24590">MIKVGEKIEEIIKGDHEALFCLSRGILNLSRYARRIRDTVEQKTKKEVKWTTIVMALSRLKKKYKDVTPLVKEVELDGMTVKTPVVEIVFEKTSVTISRLPLIQKSIKPKNEEWFRLSQNSKVIDIICSESRLESVVRHMGVKPILIFKDLTAIGLSVPARYHDQPNITFSLLHKIAEREIPMDQIFTTRDEMMLVFSTKYLSQVVEIFQKD</sequence>
<protein>
    <recommendedName>
        <fullName evidence="3">Aspartate kinase</fullName>
    </recommendedName>
</protein>
<organism evidence="1 2">
    <name type="scientific">Candidatus Nomurabacteria bacterium RIFCSPLOWO2_01_FULL_40_18</name>
    <dbReference type="NCBI Taxonomy" id="1801773"/>
    <lineage>
        <taxon>Bacteria</taxon>
        <taxon>Candidatus Nomuraibacteriota</taxon>
    </lineage>
</organism>